<dbReference type="AlphaFoldDB" id="A0A078AG80"/>
<sequence>MIQQRCYSRYHETSNSLSSPNHYESILSQTDEIDSFLASQVQISQEIYPPISNFDEVYIESDFRFQTSLDDQVIRNIENQRDALFDDLLRGVYQQNNGYTQWVEAVNRMREELQSEIRIQESQFQNQLIPFLKNRVAPIFQSNLQVACNQMQNIIQSQVTDILPFLQSKKITFLNPKRNILTFQYLVGLRQVALSLSKTNIKIIGEDFNIVGNNTRTYITQIVCYQIFEIKGQIILCLFKSGIRQKYSIQLRNSVDFSIIGSVEVQRKVFAISRTNKEEVFIVGFEKGLVQIVDLYQQVIRQEYLFTQNTIITSIYPGLQLGEYQGFIIGTSKGLIYMSLSSRQDQFRTSIIHVQGRDSASYISCQDDLDQELLLHTAIKDNQSNVYSIQKQDLFSQDRNRGHHFIVLQSSQVPLLITIDELILQMKKVSQNEGRPYYIFQTEEGIYISNIFSNHPRIVKMFKITSMILKQSVFQYSSQINTLAIDRGDSQDNYILIALVGSLEKPSLVKFNFSRDFVRFKLQQEQDSQLLLQQLQIY</sequence>
<reference evidence="1 2" key="1">
    <citation type="submission" date="2014-06" db="EMBL/GenBank/DDBJ databases">
        <authorList>
            <person name="Swart Estienne"/>
        </authorList>
    </citation>
    <scope>NUCLEOTIDE SEQUENCE [LARGE SCALE GENOMIC DNA]</scope>
    <source>
        <strain evidence="1 2">130c</strain>
    </source>
</reference>
<dbReference type="EMBL" id="CCKQ01009803">
    <property type="protein sequence ID" value="CDW81310.1"/>
    <property type="molecule type" value="Genomic_DNA"/>
</dbReference>
<keyword evidence="2" id="KW-1185">Reference proteome</keyword>
<gene>
    <name evidence="1" type="primary">Contig8253.g8798</name>
    <name evidence="1" type="ORF">STYLEM_10325</name>
</gene>
<protein>
    <submittedName>
        <fullName evidence="1">Uncharacterized protein</fullName>
    </submittedName>
</protein>
<dbReference type="InParanoid" id="A0A078AG80"/>
<name>A0A078AG80_STYLE</name>
<proteinExistence type="predicted"/>
<evidence type="ECO:0000313" key="1">
    <source>
        <dbReference type="EMBL" id="CDW81310.1"/>
    </source>
</evidence>
<evidence type="ECO:0000313" key="2">
    <source>
        <dbReference type="Proteomes" id="UP000039865"/>
    </source>
</evidence>
<accession>A0A078AG80</accession>
<dbReference type="Proteomes" id="UP000039865">
    <property type="component" value="Unassembled WGS sequence"/>
</dbReference>
<organism evidence="1 2">
    <name type="scientific">Stylonychia lemnae</name>
    <name type="common">Ciliate</name>
    <dbReference type="NCBI Taxonomy" id="5949"/>
    <lineage>
        <taxon>Eukaryota</taxon>
        <taxon>Sar</taxon>
        <taxon>Alveolata</taxon>
        <taxon>Ciliophora</taxon>
        <taxon>Intramacronucleata</taxon>
        <taxon>Spirotrichea</taxon>
        <taxon>Stichotrichia</taxon>
        <taxon>Sporadotrichida</taxon>
        <taxon>Oxytrichidae</taxon>
        <taxon>Stylonychinae</taxon>
        <taxon>Stylonychia</taxon>
    </lineage>
</organism>